<dbReference type="EMBL" id="JAAIVB010000048">
    <property type="protein sequence ID" value="NEX62357.1"/>
    <property type="molecule type" value="Genomic_DNA"/>
</dbReference>
<evidence type="ECO:0000256" key="5">
    <source>
        <dbReference type="ARBA" id="ARBA00022692"/>
    </source>
</evidence>
<dbReference type="PANTHER" id="PTHR30572:SF4">
    <property type="entry name" value="ABC TRANSPORTER PERMEASE YTRF"/>
    <property type="match status" value="1"/>
</dbReference>
<dbReference type="InterPro" id="IPR025857">
    <property type="entry name" value="MacB_PCD"/>
</dbReference>
<comment type="similarity">
    <text evidence="12">Belongs to the ABC transporter superfamily. Macrolide exporter (TC 3.A.1.122) family.</text>
</comment>
<reference evidence="15 16" key="1">
    <citation type="submission" date="2020-02" db="EMBL/GenBank/DDBJ databases">
        <authorList>
            <person name="Kim M.K."/>
        </authorList>
    </citation>
    <scope>NUCLEOTIDE SEQUENCE [LARGE SCALE GENOMIC DNA]</scope>
    <source>
        <strain evidence="15 16">17J57-3</strain>
    </source>
</reference>
<dbReference type="GO" id="GO:0046677">
    <property type="term" value="P:response to antibiotic"/>
    <property type="evidence" value="ECO:0007669"/>
    <property type="project" value="UniProtKB-KW"/>
</dbReference>
<evidence type="ECO:0000313" key="15">
    <source>
        <dbReference type="EMBL" id="NEX62357.1"/>
    </source>
</evidence>
<feature type="transmembrane region" description="Helical" evidence="13">
    <location>
        <begin position="572"/>
        <end position="597"/>
    </location>
</feature>
<keyword evidence="6" id="KW-0547">Nucleotide-binding</keyword>
<comment type="subcellular location">
    <subcellularLocation>
        <location evidence="1">Cell inner membrane</location>
        <topology evidence="1">Multi-pass membrane protein</topology>
    </subcellularLocation>
</comment>
<evidence type="ECO:0000256" key="7">
    <source>
        <dbReference type="ARBA" id="ARBA00022840"/>
    </source>
</evidence>
<dbReference type="InterPro" id="IPR003838">
    <property type="entry name" value="ABC3_permease_C"/>
</dbReference>
<feature type="transmembrane region" description="Helical" evidence="13">
    <location>
        <begin position="660"/>
        <end position="679"/>
    </location>
</feature>
<feature type="domain" description="ABC transporter" evidence="14">
    <location>
        <begin position="6"/>
        <end position="246"/>
    </location>
</feature>
<keyword evidence="2" id="KW-0813">Transport</keyword>
<dbReference type="InterPro" id="IPR050250">
    <property type="entry name" value="Macrolide_Exporter_MacB"/>
</dbReference>
<evidence type="ECO:0000256" key="12">
    <source>
        <dbReference type="ARBA" id="ARBA00038388"/>
    </source>
</evidence>
<keyword evidence="8 13" id="KW-1133">Transmembrane helix</keyword>
<evidence type="ECO:0000256" key="1">
    <source>
        <dbReference type="ARBA" id="ARBA00004429"/>
    </source>
</evidence>
<evidence type="ECO:0000256" key="9">
    <source>
        <dbReference type="ARBA" id="ARBA00023136"/>
    </source>
</evidence>
<evidence type="ECO:0000256" key="11">
    <source>
        <dbReference type="ARBA" id="ARBA00038076"/>
    </source>
</evidence>
<keyword evidence="7 15" id="KW-0067">ATP-binding</keyword>
<protein>
    <submittedName>
        <fullName evidence="15">ATP-binding cassette domain-containing protein</fullName>
    </submittedName>
</protein>
<evidence type="ECO:0000256" key="10">
    <source>
        <dbReference type="ARBA" id="ARBA00023251"/>
    </source>
</evidence>
<dbReference type="PROSITE" id="PS50893">
    <property type="entry name" value="ABC_TRANSPORTER_2"/>
    <property type="match status" value="1"/>
</dbReference>
<dbReference type="GO" id="GO:0016887">
    <property type="term" value="F:ATP hydrolysis activity"/>
    <property type="evidence" value="ECO:0007669"/>
    <property type="project" value="InterPro"/>
</dbReference>
<feature type="transmembrane region" description="Helical" evidence="13">
    <location>
        <begin position="618"/>
        <end position="648"/>
    </location>
</feature>
<dbReference type="InterPro" id="IPR017871">
    <property type="entry name" value="ABC_transporter-like_CS"/>
</dbReference>
<feature type="transmembrane region" description="Helical" evidence="13">
    <location>
        <begin position="281"/>
        <end position="301"/>
    </location>
</feature>
<dbReference type="Proteomes" id="UP000482155">
    <property type="component" value="Unassembled WGS sequence"/>
</dbReference>
<dbReference type="InterPro" id="IPR017911">
    <property type="entry name" value="MacB-like_ATP-bd"/>
</dbReference>
<evidence type="ECO:0000256" key="8">
    <source>
        <dbReference type="ARBA" id="ARBA00022989"/>
    </source>
</evidence>
<dbReference type="SMART" id="SM00382">
    <property type="entry name" value="AAA"/>
    <property type="match status" value="1"/>
</dbReference>
<dbReference type="Pfam" id="PF02687">
    <property type="entry name" value="FtsX"/>
    <property type="match status" value="1"/>
</dbReference>
<dbReference type="GO" id="GO:0098796">
    <property type="term" value="C:membrane protein complex"/>
    <property type="evidence" value="ECO:0007669"/>
    <property type="project" value="UniProtKB-ARBA"/>
</dbReference>
<dbReference type="PROSITE" id="PS00211">
    <property type="entry name" value="ABC_TRANSPORTER_1"/>
    <property type="match status" value="1"/>
</dbReference>
<dbReference type="InterPro" id="IPR003593">
    <property type="entry name" value="AAA+_ATPase"/>
</dbReference>
<keyword evidence="5 13" id="KW-0812">Transmembrane</keyword>
<dbReference type="Gene3D" id="3.40.50.300">
    <property type="entry name" value="P-loop containing nucleotide triphosphate hydrolases"/>
    <property type="match status" value="1"/>
</dbReference>
<keyword evidence="10" id="KW-0046">Antibiotic resistance</keyword>
<keyword evidence="3" id="KW-1003">Cell membrane</keyword>
<dbReference type="InterPro" id="IPR027417">
    <property type="entry name" value="P-loop_NTPase"/>
</dbReference>
<proteinExistence type="inferred from homology"/>
<dbReference type="PANTHER" id="PTHR30572">
    <property type="entry name" value="MEMBRANE COMPONENT OF TRANSPORTER-RELATED"/>
    <property type="match status" value="1"/>
</dbReference>
<dbReference type="GO" id="GO:0005886">
    <property type="term" value="C:plasma membrane"/>
    <property type="evidence" value="ECO:0007669"/>
    <property type="project" value="UniProtKB-SubCell"/>
</dbReference>
<comment type="caution">
    <text evidence="15">The sequence shown here is derived from an EMBL/GenBank/DDBJ whole genome shotgun (WGS) entry which is preliminary data.</text>
</comment>
<evidence type="ECO:0000256" key="6">
    <source>
        <dbReference type="ARBA" id="ARBA00022741"/>
    </source>
</evidence>
<evidence type="ECO:0000256" key="4">
    <source>
        <dbReference type="ARBA" id="ARBA00022519"/>
    </source>
</evidence>
<comment type="similarity">
    <text evidence="11">Belongs to the ABC-4 integral membrane protein family.</text>
</comment>
<evidence type="ECO:0000256" key="3">
    <source>
        <dbReference type="ARBA" id="ARBA00022475"/>
    </source>
</evidence>
<accession>A0A6B3SNP5</accession>
<evidence type="ECO:0000256" key="2">
    <source>
        <dbReference type="ARBA" id="ARBA00022448"/>
    </source>
</evidence>
<dbReference type="GO" id="GO:0005524">
    <property type="term" value="F:ATP binding"/>
    <property type="evidence" value="ECO:0007669"/>
    <property type="project" value="UniProtKB-KW"/>
</dbReference>
<evidence type="ECO:0000259" key="14">
    <source>
        <dbReference type="PROSITE" id="PS50893"/>
    </source>
</evidence>
<dbReference type="GO" id="GO:0022857">
    <property type="term" value="F:transmembrane transporter activity"/>
    <property type="evidence" value="ECO:0007669"/>
    <property type="project" value="TreeGrafter"/>
</dbReference>
<organism evidence="15 16">
    <name type="scientific">Noviherbaspirillum galbum</name>
    <dbReference type="NCBI Taxonomy" id="2709383"/>
    <lineage>
        <taxon>Bacteria</taxon>
        <taxon>Pseudomonadati</taxon>
        <taxon>Pseudomonadota</taxon>
        <taxon>Betaproteobacteria</taxon>
        <taxon>Burkholderiales</taxon>
        <taxon>Oxalobacteraceae</taxon>
        <taxon>Noviherbaspirillum</taxon>
    </lineage>
</organism>
<dbReference type="FunFam" id="3.40.50.300:FF:000032">
    <property type="entry name" value="Export ABC transporter ATP-binding protein"/>
    <property type="match status" value="1"/>
</dbReference>
<dbReference type="Pfam" id="PF00005">
    <property type="entry name" value="ABC_tran"/>
    <property type="match status" value="1"/>
</dbReference>
<dbReference type="SUPFAM" id="SSF52540">
    <property type="entry name" value="P-loop containing nucleoside triphosphate hydrolases"/>
    <property type="match status" value="1"/>
</dbReference>
<keyword evidence="16" id="KW-1185">Reference proteome</keyword>
<evidence type="ECO:0000256" key="13">
    <source>
        <dbReference type="SAM" id="Phobius"/>
    </source>
</evidence>
<gene>
    <name evidence="15" type="ORF">G3574_14805</name>
</gene>
<keyword evidence="9 13" id="KW-0472">Membrane</keyword>
<dbReference type="InterPro" id="IPR003439">
    <property type="entry name" value="ABC_transporter-like_ATP-bd"/>
</dbReference>
<sequence>MESHCIRACGLTRIYSVGNQEVRALDGVDLEIRHGEMLAVMGSSGSGKSTLMAILGCLDQPSGGSYFFEGRDVAGLSDKDLAALRSTRIGFVFQSFNLLPRTSALDNVALPLYYAGVREAAEREGRARAALGILGLAGRCDNTPAQLSGGQQQRVAIARALVNAPAVLLADEPTGNLDTRTSHDIMETLVRLNKERGVTVVVVTHENDIAAYAGRVITMRDGRIVSDRRNTPASETSTERLAMPAPDAGAASAPATAHQAFGAMIFSAAVRALARNKTRSILTMLGVFIGVAALIAMVAVGNGASAAVRKQIESLGTNMFVVVPGAAISAGMRGGSGSASTLTLADAEAIRHEAKSVAETGYLIRQAGQAAYRERNWNTGVLGVSANFARITNWRIAEGRFLDEEDERGAALVAVIGDTVKRQLFDATDDPVGVTILVRGIPLQVVGVYSPKGQTAFGQDQDDVVMVPFSTAERKVLGVAAPAALQAAQGGTVTTYPPVPIPFDLQPRLTGFVNQIFIQAESPGQVQDAIGDVTAILSRRHRAKPDAIPDFSVRNLSQVANAAEGSSRVMSVLLAIVASISLLVGGIGIMNILLVSVTERTREIGLRMALGARRVHVLLQFLAESIILSVTGGLAGIAAGTLATWLIGAIAQWPTRMSPGAVAGGFLFATAVGVFFGFYPARKASRLDPIEALRYE</sequence>
<dbReference type="Pfam" id="PF12704">
    <property type="entry name" value="MacB_PCD"/>
    <property type="match status" value="1"/>
</dbReference>
<dbReference type="AlphaFoldDB" id="A0A6B3SNP5"/>
<evidence type="ECO:0000313" key="16">
    <source>
        <dbReference type="Proteomes" id="UP000482155"/>
    </source>
</evidence>
<keyword evidence="4" id="KW-0997">Cell inner membrane</keyword>
<dbReference type="CDD" id="cd03255">
    <property type="entry name" value="ABC_MJ0796_LolCDE_FtsE"/>
    <property type="match status" value="1"/>
</dbReference>
<name>A0A6B3SNP5_9BURK</name>
<dbReference type="RefSeq" id="WP_163964495.1">
    <property type="nucleotide sequence ID" value="NZ_JAAIVB010000048.1"/>
</dbReference>